<evidence type="ECO:0000313" key="3">
    <source>
        <dbReference type="Proteomes" id="UP000557872"/>
    </source>
</evidence>
<name>A0A851GKN8_9BACT</name>
<evidence type="ECO:0000256" key="1">
    <source>
        <dbReference type="SAM" id="MobiDB-lite"/>
    </source>
</evidence>
<proteinExistence type="predicted"/>
<dbReference type="Gene3D" id="3.30.700.10">
    <property type="entry name" value="Glycoprotein, Type 4 Pilin"/>
    <property type="match status" value="1"/>
</dbReference>
<dbReference type="AlphaFoldDB" id="A0A851GKN8"/>
<sequence>MRSSHRYLIAALALTVAMLYLLPRLGQTPDAGGGNTQARPDKQTPRPQSPTKNQSITEVYDRELIDQLHSSDGDASSKINSLHKLVLQYQQLLGQAPVGENEEITKALSGKNVKGIALLPAKHPSINREGELIDHWGTPYFFHAISRTVMEIRSAGPDRKLHTSDDLILP</sequence>
<gene>
    <name evidence="2" type="ORF">HW115_18485</name>
</gene>
<organism evidence="2 3">
    <name type="scientific">Oceaniferula marina</name>
    <dbReference type="NCBI Taxonomy" id="2748318"/>
    <lineage>
        <taxon>Bacteria</taxon>
        <taxon>Pseudomonadati</taxon>
        <taxon>Verrucomicrobiota</taxon>
        <taxon>Verrucomicrobiia</taxon>
        <taxon>Verrucomicrobiales</taxon>
        <taxon>Verrucomicrobiaceae</taxon>
        <taxon>Oceaniferula</taxon>
    </lineage>
</organism>
<evidence type="ECO:0008006" key="4">
    <source>
        <dbReference type="Google" id="ProtNLM"/>
    </source>
</evidence>
<feature type="region of interest" description="Disordered" evidence="1">
    <location>
        <begin position="29"/>
        <end position="56"/>
    </location>
</feature>
<comment type="caution">
    <text evidence="2">The sequence shown here is derived from an EMBL/GenBank/DDBJ whole genome shotgun (WGS) entry which is preliminary data.</text>
</comment>
<dbReference type="Proteomes" id="UP000557872">
    <property type="component" value="Unassembled WGS sequence"/>
</dbReference>
<protein>
    <recommendedName>
        <fullName evidence="4">Type II secretion system protein GspG C-terminal domain-containing protein</fullName>
    </recommendedName>
</protein>
<dbReference type="RefSeq" id="WP_178934899.1">
    <property type="nucleotide sequence ID" value="NZ_JACBAZ010000017.1"/>
</dbReference>
<dbReference type="EMBL" id="JACBAZ010000017">
    <property type="protein sequence ID" value="NWK57612.1"/>
    <property type="molecule type" value="Genomic_DNA"/>
</dbReference>
<feature type="compositionally biased region" description="Polar residues" evidence="1">
    <location>
        <begin position="45"/>
        <end position="56"/>
    </location>
</feature>
<reference evidence="2 3" key="1">
    <citation type="submission" date="2020-07" db="EMBL/GenBank/DDBJ databases">
        <title>Roseicoccus Jingziensis gen. nov., sp. nov., isolated from coastal seawater.</title>
        <authorList>
            <person name="Feng X."/>
        </authorList>
    </citation>
    <scope>NUCLEOTIDE SEQUENCE [LARGE SCALE GENOMIC DNA]</scope>
    <source>
        <strain evidence="2 3">N1E253</strain>
    </source>
</reference>
<accession>A0A851GKN8</accession>
<evidence type="ECO:0000313" key="2">
    <source>
        <dbReference type="EMBL" id="NWK57612.1"/>
    </source>
</evidence>
<keyword evidence="3" id="KW-1185">Reference proteome</keyword>